<sequence>MNKKVALISGLAIVGIIGGMLVFSNKGKEQAKDNTKEVIKVEHSLGSTEVTENPKKIVVFDYAALDAMEVLDIDGVVGVAKGSTIPKYLNKYEGDEYANVGGLKEPDLEKINELDPDLIIINGRQHSFYDKLNKIAPTISLSKEDGKYMESFTHNMEVLGDIFDKEEKVDKELANINDKIEKLNKEVTDKGYKATTLMVSDGSLSVFGQDSRFGLIYKNLGFKNTDEDVKSADHGQDVSFEYVASQDSDYVFVIDKSVISSDKEQKPAKEILNNELINNTKAAKEDKIIYLDTQSWYLSDGGFMSTNTMIDEINDAIDNK</sequence>
<evidence type="ECO:0000313" key="7">
    <source>
        <dbReference type="Proteomes" id="UP001301012"/>
    </source>
</evidence>
<name>A0ABT7E6P5_9FIRM</name>
<evidence type="ECO:0000256" key="2">
    <source>
        <dbReference type="ARBA" id="ARBA00008814"/>
    </source>
</evidence>
<dbReference type="Gene3D" id="3.40.50.1980">
    <property type="entry name" value="Nitrogenase molybdenum iron protein domain"/>
    <property type="match status" value="2"/>
</dbReference>
<dbReference type="InterPro" id="IPR002491">
    <property type="entry name" value="ABC_transptr_periplasmic_BD"/>
</dbReference>
<dbReference type="EMBL" id="JASKYM010000001">
    <property type="protein sequence ID" value="MDK2562605.1"/>
    <property type="molecule type" value="Genomic_DNA"/>
</dbReference>
<dbReference type="PROSITE" id="PS50983">
    <property type="entry name" value="FE_B12_PBP"/>
    <property type="match status" value="1"/>
</dbReference>
<dbReference type="PANTHER" id="PTHR30532:SF28">
    <property type="entry name" value="PETROBACTIN-BINDING PROTEIN YCLQ"/>
    <property type="match status" value="1"/>
</dbReference>
<evidence type="ECO:0000256" key="1">
    <source>
        <dbReference type="ARBA" id="ARBA00004196"/>
    </source>
</evidence>
<evidence type="ECO:0000256" key="3">
    <source>
        <dbReference type="ARBA" id="ARBA00022448"/>
    </source>
</evidence>
<comment type="similarity">
    <text evidence="2">Belongs to the bacterial solute-binding protein 8 family.</text>
</comment>
<organism evidence="6 7">
    <name type="scientific">Romboutsia sedimentorum</name>
    <dbReference type="NCBI Taxonomy" id="1368474"/>
    <lineage>
        <taxon>Bacteria</taxon>
        <taxon>Bacillati</taxon>
        <taxon>Bacillota</taxon>
        <taxon>Clostridia</taxon>
        <taxon>Peptostreptococcales</taxon>
        <taxon>Peptostreptococcaceae</taxon>
        <taxon>Romboutsia</taxon>
    </lineage>
</organism>
<evidence type="ECO:0000313" key="6">
    <source>
        <dbReference type="EMBL" id="MDK2562605.1"/>
    </source>
</evidence>
<evidence type="ECO:0000259" key="5">
    <source>
        <dbReference type="PROSITE" id="PS50983"/>
    </source>
</evidence>
<keyword evidence="3" id="KW-0813">Transport</keyword>
<accession>A0ABT7E6P5</accession>
<dbReference type="Pfam" id="PF01497">
    <property type="entry name" value="Peripla_BP_2"/>
    <property type="match status" value="1"/>
</dbReference>
<comment type="subcellular location">
    <subcellularLocation>
        <location evidence="1">Cell envelope</location>
    </subcellularLocation>
</comment>
<feature type="domain" description="Fe/B12 periplasmic-binding" evidence="5">
    <location>
        <begin position="56"/>
        <end position="320"/>
    </location>
</feature>
<keyword evidence="7" id="KW-1185">Reference proteome</keyword>
<protein>
    <submittedName>
        <fullName evidence="6">Siderophore ABC transporter substrate-binding protein</fullName>
    </submittedName>
</protein>
<dbReference type="PANTHER" id="PTHR30532">
    <property type="entry name" value="IRON III DICITRATE-BINDING PERIPLASMIC PROTEIN"/>
    <property type="match status" value="1"/>
</dbReference>
<proteinExistence type="inferred from homology"/>
<comment type="caution">
    <text evidence="6">The sequence shown here is derived from an EMBL/GenBank/DDBJ whole genome shotgun (WGS) entry which is preliminary data.</text>
</comment>
<reference evidence="6 7" key="1">
    <citation type="submission" date="2023-05" db="EMBL/GenBank/DDBJ databases">
        <title>Rombocin, a short stable natural nisin variant, displays selective antimicrobial activity against Listeria monocytogenes and employs dual mode of action to kill target bacterial strains.</title>
        <authorList>
            <person name="Wambui J."/>
            <person name="Stephan R."/>
            <person name="Kuipers O.P."/>
        </authorList>
    </citation>
    <scope>NUCLEOTIDE SEQUENCE [LARGE SCALE GENOMIC DNA]</scope>
    <source>
        <strain evidence="6 7">RC002</strain>
    </source>
</reference>
<evidence type="ECO:0000256" key="4">
    <source>
        <dbReference type="ARBA" id="ARBA00022729"/>
    </source>
</evidence>
<dbReference type="CDD" id="cd01140">
    <property type="entry name" value="FatB"/>
    <property type="match status" value="1"/>
</dbReference>
<keyword evidence="4" id="KW-0732">Signal</keyword>
<dbReference type="InterPro" id="IPR051313">
    <property type="entry name" value="Bact_iron-sidero_bind"/>
</dbReference>
<dbReference type="RefSeq" id="WP_284131572.1">
    <property type="nucleotide sequence ID" value="NZ_JASKYM010000001.1"/>
</dbReference>
<dbReference type="Proteomes" id="UP001301012">
    <property type="component" value="Unassembled WGS sequence"/>
</dbReference>
<gene>
    <name evidence="6" type="ORF">QOZ84_03510</name>
</gene>
<dbReference type="SUPFAM" id="SSF53807">
    <property type="entry name" value="Helical backbone' metal receptor"/>
    <property type="match status" value="1"/>
</dbReference>
<dbReference type="InterPro" id="IPR033870">
    <property type="entry name" value="FatB"/>
</dbReference>